<proteinExistence type="predicted"/>
<dbReference type="Proteomes" id="UP000199435">
    <property type="component" value="Unassembled WGS sequence"/>
</dbReference>
<protein>
    <submittedName>
        <fullName evidence="1">Uncharacterized protein</fullName>
    </submittedName>
</protein>
<organism evidence="1 2">
    <name type="scientific">Rhizobium miluonense</name>
    <dbReference type="NCBI Taxonomy" id="411945"/>
    <lineage>
        <taxon>Bacteria</taxon>
        <taxon>Pseudomonadati</taxon>
        <taxon>Pseudomonadota</taxon>
        <taxon>Alphaproteobacteria</taxon>
        <taxon>Hyphomicrobiales</taxon>
        <taxon>Rhizobiaceae</taxon>
        <taxon>Rhizobium/Agrobacterium group</taxon>
        <taxon>Rhizobium</taxon>
    </lineage>
</organism>
<gene>
    <name evidence="1" type="ORF">GA0061102_1011123</name>
</gene>
<dbReference type="AlphaFoldDB" id="A0A1C3VE51"/>
<keyword evidence="2" id="KW-1185">Reference proteome</keyword>
<name>A0A1C3VE51_9HYPH</name>
<evidence type="ECO:0000313" key="1">
    <source>
        <dbReference type="EMBL" id="SCB25877.1"/>
    </source>
</evidence>
<evidence type="ECO:0000313" key="2">
    <source>
        <dbReference type="Proteomes" id="UP000199435"/>
    </source>
</evidence>
<sequence length="48" mass="5145">MDKYTKTVLTVIAVALVLIATQNTITPAKARGDCGGESYNPCYVKLVN</sequence>
<dbReference type="EMBL" id="FMAH01000011">
    <property type="protein sequence ID" value="SCB25877.1"/>
    <property type="molecule type" value="Genomic_DNA"/>
</dbReference>
<dbReference type="RefSeq" id="WP_167667966.1">
    <property type="nucleotide sequence ID" value="NZ_FMAH01000011.1"/>
</dbReference>
<reference evidence="2" key="1">
    <citation type="submission" date="2016-08" db="EMBL/GenBank/DDBJ databases">
        <authorList>
            <person name="Varghese N."/>
            <person name="Submissions Spin"/>
        </authorList>
    </citation>
    <scope>NUCLEOTIDE SEQUENCE [LARGE SCALE GENOMIC DNA]</scope>
    <source>
        <strain evidence="2">HAMBI 2971</strain>
    </source>
</reference>
<accession>A0A1C3VE51</accession>